<gene>
    <name evidence="1" type="ORF">AMATHDRAFT_148461</name>
</gene>
<sequence>HISEEASRKFAVILEKRLTRLFFPIRSVTYEAETQLEESHPCSRIIREETVRDREKFTGFMSLGGNLDASMHVQIWIREGRSYISWLQRCAY</sequence>
<protein>
    <submittedName>
        <fullName evidence="1">Uncharacterized protein</fullName>
    </submittedName>
</protein>
<proteinExistence type="predicted"/>
<evidence type="ECO:0000313" key="2">
    <source>
        <dbReference type="Proteomes" id="UP000242287"/>
    </source>
</evidence>
<name>A0A2A9NN40_9AGAR</name>
<dbReference type="Proteomes" id="UP000242287">
    <property type="component" value="Unassembled WGS sequence"/>
</dbReference>
<evidence type="ECO:0000313" key="1">
    <source>
        <dbReference type="EMBL" id="PFH49093.1"/>
    </source>
</evidence>
<keyword evidence="2" id="KW-1185">Reference proteome</keyword>
<accession>A0A2A9NN40</accession>
<organism evidence="1 2">
    <name type="scientific">Amanita thiersii Skay4041</name>
    <dbReference type="NCBI Taxonomy" id="703135"/>
    <lineage>
        <taxon>Eukaryota</taxon>
        <taxon>Fungi</taxon>
        <taxon>Dikarya</taxon>
        <taxon>Basidiomycota</taxon>
        <taxon>Agaricomycotina</taxon>
        <taxon>Agaricomycetes</taxon>
        <taxon>Agaricomycetidae</taxon>
        <taxon>Agaricales</taxon>
        <taxon>Pluteineae</taxon>
        <taxon>Amanitaceae</taxon>
        <taxon>Amanita</taxon>
    </lineage>
</organism>
<reference evidence="1 2" key="1">
    <citation type="submission" date="2014-02" db="EMBL/GenBank/DDBJ databases">
        <title>Transposable element dynamics among asymbiotic and ectomycorrhizal Amanita fungi.</title>
        <authorList>
            <consortium name="DOE Joint Genome Institute"/>
            <person name="Hess J."/>
            <person name="Skrede I."/>
            <person name="Wolfe B."/>
            <person name="LaButti K."/>
            <person name="Ohm R.A."/>
            <person name="Grigoriev I.V."/>
            <person name="Pringle A."/>
        </authorList>
    </citation>
    <scope>NUCLEOTIDE SEQUENCE [LARGE SCALE GENOMIC DNA]</scope>
    <source>
        <strain evidence="1 2">SKay4041</strain>
    </source>
</reference>
<dbReference type="AlphaFoldDB" id="A0A2A9NN40"/>
<feature type="non-terminal residue" evidence="1">
    <location>
        <position position="1"/>
    </location>
</feature>
<dbReference type="EMBL" id="KZ302039">
    <property type="protein sequence ID" value="PFH49093.1"/>
    <property type="molecule type" value="Genomic_DNA"/>
</dbReference>